<dbReference type="InterPro" id="IPR005624">
    <property type="entry name" value="PduO/GlcC-like"/>
</dbReference>
<evidence type="ECO:0000313" key="3">
    <source>
        <dbReference type="Proteomes" id="UP000276634"/>
    </source>
</evidence>
<keyword evidence="1" id="KW-0732">Signal</keyword>
<dbReference type="EMBL" id="RJVI01000001">
    <property type="protein sequence ID" value="ROR34275.1"/>
    <property type="molecule type" value="Genomic_DNA"/>
</dbReference>
<dbReference type="Pfam" id="PF03928">
    <property type="entry name" value="HbpS-like"/>
    <property type="match status" value="1"/>
</dbReference>
<accession>A0A3N1Y661</accession>
<name>A0A3N1Y661_9GAMM</name>
<feature type="chain" id="PRO_5018051924" evidence="1">
    <location>
        <begin position="20"/>
        <end position="163"/>
    </location>
</feature>
<dbReference type="Proteomes" id="UP000276634">
    <property type="component" value="Unassembled WGS sequence"/>
</dbReference>
<dbReference type="PANTHER" id="PTHR34309">
    <property type="entry name" value="SLR1406 PROTEIN"/>
    <property type="match status" value="1"/>
</dbReference>
<dbReference type="PANTHER" id="PTHR34309:SF10">
    <property type="entry name" value="SLR1406 PROTEIN"/>
    <property type="match status" value="1"/>
</dbReference>
<reference evidence="2 3" key="1">
    <citation type="submission" date="2018-11" db="EMBL/GenBank/DDBJ databases">
        <title>Genomic Encyclopedia of Type Strains, Phase IV (KMG-IV): sequencing the most valuable type-strain genomes for metagenomic binning, comparative biology and taxonomic classification.</title>
        <authorList>
            <person name="Goeker M."/>
        </authorList>
    </citation>
    <scope>NUCLEOTIDE SEQUENCE [LARGE SCALE GENOMIC DNA]</scope>
    <source>
        <strain evidence="2 3">DSM 100275</strain>
    </source>
</reference>
<proteinExistence type="predicted"/>
<dbReference type="OrthoDB" id="7020894at2"/>
<gene>
    <name evidence="2" type="ORF">EDC57_0171</name>
</gene>
<feature type="signal peptide" evidence="1">
    <location>
        <begin position="1"/>
        <end position="19"/>
    </location>
</feature>
<dbReference type="SUPFAM" id="SSF143744">
    <property type="entry name" value="GlcG-like"/>
    <property type="match status" value="1"/>
</dbReference>
<dbReference type="RefSeq" id="WP_123399313.1">
    <property type="nucleotide sequence ID" value="NZ_RJVI01000001.1"/>
</dbReference>
<protein>
    <submittedName>
        <fullName evidence="2">Uncharacterized protein GlcG (DUF336 family)</fullName>
    </submittedName>
</protein>
<dbReference type="InterPro" id="IPR038084">
    <property type="entry name" value="PduO/GlcC-like_sf"/>
</dbReference>
<dbReference type="Gene3D" id="3.30.450.150">
    <property type="entry name" value="Haem-degrading domain"/>
    <property type="match status" value="1"/>
</dbReference>
<evidence type="ECO:0000313" key="2">
    <source>
        <dbReference type="EMBL" id="ROR34275.1"/>
    </source>
</evidence>
<evidence type="ECO:0000256" key="1">
    <source>
        <dbReference type="SAM" id="SignalP"/>
    </source>
</evidence>
<keyword evidence="3" id="KW-1185">Reference proteome</keyword>
<sequence length="163" mass="16581">MQRTALALAAALAAAPAGAAEGLVQYSMLRPETALRMAQAALESCRKAGFQVAVAVVDRMGVTQVLLRDRLAGPHTPETARRKAWTAVSFRTDTATLAEVTQAGKVQSAARDIPGALMLAGGLPVEAGGSIVGGIGVSGAPGGELDARCARDGIAAVEDEINF</sequence>
<comment type="caution">
    <text evidence="2">The sequence shown here is derived from an EMBL/GenBank/DDBJ whole genome shotgun (WGS) entry which is preliminary data.</text>
</comment>
<dbReference type="InterPro" id="IPR052517">
    <property type="entry name" value="GlcG_carb_metab_protein"/>
</dbReference>
<dbReference type="AlphaFoldDB" id="A0A3N1Y661"/>
<organism evidence="2 3">
    <name type="scientific">Inmirania thermothiophila</name>
    <dbReference type="NCBI Taxonomy" id="1750597"/>
    <lineage>
        <taxon>Bacteria</taxon>
        <taxon>Pseudomonadati</taxon>
        <taxon>Pseudomonadota</taxon>
        <taxon>Gammaproteobacteria</taxon>
        <taxon>Chromatiales</taxon>
        <taxon>Ectothiorhodospiraceae</taxon>
        <taxon>Inmirania</taxon>
    </lineage>
</organism>